<dbReference type="InterPro" id="IPR025558">
    <property type="entry name" value="DUF4283"/>
</dbReference>
<dbReference type="Pfam" id="PF14111">
    <property type="entry name" value="DUF4283"/>
    <property type="match status" value="1"/>
</dbReference>
<feature type="compositionally biased region" description="Polar residues" evidence="1">
    <location>
        <begin position="382"/>
        <end position="399"/>
    </location>
</feature>
<feature type="domain" description="DUF4283" evidence="2">
    <location>
        <begin position="55"/>
        <end position="134"/>
    </location>
</feature>
<dbReference type="InterPro" id="IPR040256">
    <property type="entry name" value="At4g02000-like"/>
</dbReference>
<dbReference type="Proteomes" id="UP001151529">
    <property type="component" value="Unassembled WGS sequence"/>
</dbReference>
<keyword evidence="4" id="KW-1185">Reference proteome</keyword>
<evidence type="ECO:0000313" key="3">
    <source>
        <dbReference type="EMBL" id="KAJ6670226.1"/>
    </source>
</evidence>
<dbReference type="AlphaFoldDB" id="A0A9Q0NII3"/>
<dbReference type="OrthoDB" id="10388848at2759"/>
<proteinExistence type="predicted"/>
<protein>
    <recommendedName>
        <fullName evidence="2">DUF4283 domain-containing protein</fullName>
    </recommendedName>
</protein>
<sequence>MAKNRPPAQPNGSWADKVRVTDASMRFSLEKLPKQPQGSRLQIPHEMIDDSACIWTRCLVGFFPGARLPFTAVRSIVNRVWKQFGLEQVMTTTNGFMLFRFKEEEGLHTVVERGPWMFGGKSIILQQWHPHFLFDRNKITSLPVWIRLRGLPFPLWNRAGLSLAASMVGRPIACDEHTHFCTRLDYARICVEVEASHSYVHSFEMDTPLSEVPIRVEVEYEWRPTRCKDCQVFGHSCTSIAKATPTITSEPAIHTLVQTQPNLEEPLPPPQSTITNPTTNHQNTTTLITTTPEPLPMLVSKQGGTPTINQENLTLQPPPKTTMQQPIQKNQPQTLEFRNEIPKFVTNKQNHTLHTQPTHVSTSTNSREGLNHLQGSHAKTLAQPTSRAKTATSNQNTTAPIPKHKNILTQNPTTKEIHDQTCQSAESSKNPNTQLICTESRVDPLLSQSIESGSSNSKEDDAASYATRDPPEDWGDTMESTPPSPKTVKRKKGSKKGKGPKGY</sequence>
<feature type="region of interest" description="Disordered" evidence="1">
    <location>
        <begin position="448"/>
        <end position="503"/>
    </location>
</feature>
<comment type="caution">
    <text evidence="3">The sequence shown here is derived from an EMBL/GenBank/DDBJ whole genome shotgun (WGS) entry which is preliminary data.</text>
</comment>
<reference evidence="3 4" key="1">
    <citation type="journal article" date="2023" name="Int. J. Mol. Sci.">
        <title>De Novo Assembly and Annotation of 11 Diverse Shrub Willow (Salix) Genomes Reveals Novel Gene Organization in Sex-Linked Regions.</title>
        <authorList>
            <person name="Hyden B."/>
            <person name="Feng K."/>
            <person name="Yates T.B."/>
            <person name="Jawdy S."/>
            <person name="Cereghino C."/>
            <person name="Smart L.B."/>
            <person name="Muchero W."/>
        </authorList>
    </citation>
    <scope>NUCLEOTIDE SEQUENCE [LARGE SCALE GENOMIC DNA]</scope>
    <source>
        <tissue evidence="3">Shoot tip</tissue>
    </source>
</reference>
<feature type="compositionally biased region" description="Basic residues" evidence="1">
    <location>
        <begin position="487"/>
        <end position="503"/>
    </location>
</feature>
<evidence type="ECO:0000256" key="1">
    <source>
        <dbReference type="SAM" id="MobiDB-lite"/>
    </source>
</evidence>
<gene>
    <name evidence="3" type="ORF">OIU85_027104</name>
</gene>
<evidence type="ECO:0000313" key="4">
    <source>
        <dbReference type="Proteomes" id="UP001151529"/>
    </source>
</evidence>
<dbReference type="EMBL" id="JAPFFL010000070">
    <property type="protein sequence ID" value="KAJ6670226.1"/>
    <property type="molecule type" value="Genomic_DNA"/>
</dbReference>
<feature type="region of interest" description="Disordered" evidence="1">
    <location>
        <begin position="376"/>
        <end position="412"/>
    </location>
</feature>
<evidence type="ECO:0000259" key="2">
    <source>
        <dbReference type="Pfam" id="PF14111"/>
    </source>
</evidence>
<accession>A0A9Q0NII3</accession>
<dbReference type="PANTHER" id="PTHR31286:SF99">
    <property type="entry name" value="DUF4283 DOMAIN-CONTAINING PROTEIN"/>
    <property type="match status" value="1"/>
</dbReference>
<dbReference type="PANTHER" id="PTHR31286">
    <property type="entry name" value="GLYCINE-RICH CELL WALL STRUCTURAL PROTEIN 1.8-LIKE"/>
    <property type="match status" value="1"/>
</dbReference>
<name>A0A9Q0NII3_SALVM</name>
<organism evidence="3 4">
    <name type="scientific">Salix viminalis</name>
    <name type="common">Common osier</name>
    <name type="synonym">Basket willow</name>
    <dbReference type="NCBI Taxonomy" id="40686"/>
    <lineage>
        <taxon>Eukaryota</taxon>
        <taxon>Viridiplantae</taxon>
        <taxon>Streptophyta</taxon>
        <taxon>Embryophyta</taxon>
        <taxon>Tracheophyta</taxon>
        <taxon>Spermatophyta</taxon>
        <taxon>Magnoliopsida</taxon>
        <taxon>eudicotyledons</taxon>
        <taxon>Gunneridae</taxon>
        <taxon>Pentapetalae</taxon>
        <taxon>rosids</taxon>
        <taxon>fabids</taxon>
        <taxon>Malpighiales</taxon>
        <taxon>Salicaceae</taxon>
        <taxon>Saliceae</taxon>
        <taxon>Salix</taxon>
    </lineage>
</organism>